<evidence type="ECO:0000313" key="11">
    <source>
        <dbReference type="EnsemblProtists" id="EOD08592"/>
    </source>
</evidence>
<dbReference type="InterPro" id="IPR036291">
    <property type="entry name" value="NAD(P)-bd_dom_sf"/>
</dbReference>
<dbReference type="PIRSF" id="PIRSF000114">
    <property type="entry name" value="Glycerol-3-P_dh"/>
    <property type="match status" value="1"/>
</dbReference>
<evidence type="ECO:0000256" key="1">
    <source>
        <dbReference type="ARBA" id="ARBA00011009"/>
    </source>
</evidence>
<evidence type="ECO:0000256" key="2">
    <source>
        <dbReference type="ARBA" id="ARBA00023002"/>
    </source>
</evidence>
<dbReference type="Pfam" id="PF07479">
    <property type="entry name" value="NAD_Gly3P_dh_C"/>
    <property type="match status" value="1"/>
</dbReference>
<evidence type="ECO:0000259" key="10">
    <source>
        <dbReference type="Pfam" id="PF07479"/>
    </source>
</evidence>
<reference evidence="12" key="1">
    <citation type="journal article" date="2013" name="Nature">
        <title>Pan genome of the phytoplankton Emiliania underpins its global distribution.</title>
        <authorList>
            <person name="Read B.A."/>
            <person name="Kegel J."/>
            <person name="Klute M.J."/>
            <person name="Kuo A."/>
            <person name="Lefebvre S.C."/>
            <person name="Maumus F."/>
            <person name="Mayer C."/>
            <person name="Miller J."/>
            <person name="Monier A."/>
            <person name="Salamov A."/>
            <person name="Young J."/>
            <person name="Aguilar M."/>
            <person name="Claverie J.M."/>
            <person name="Frickenhaus S."/>
            <person name="Gonzalez K."/>
            <person name="Herman E.K."/>
            <person name="Lin Y.C."/>
            <person name="Napier J."/>
            <person name="Ogata H."/>
            <person name="Sarno A.F."/>
            <person name="Shmutz J."/>
            <person name="Schroeder D."/>
            <person name="de Vargas C."/>
            <person name="Verret F."/>
            <person name="von Dassow P."/>
            <person name="Valentin K."/>
            <person name="Van de Peer Y."/>
            <person name="Wheeler G."/>
            <person name="Dacks J.B."/>
            <person name="Delwiche C.F."/>
            <person name="Dyhrman S.T."/>
            <person name="Glockner G."/>
            <person name="John U."/>
            <person name="Richards T."/>
            <person name="Worden A.Z."/>
            <person name="Zhang X."/>
            <person name="Grigoriev I.V."/>
            <person name="Allen A.E."/>
            <person name="Bidle K."/>
            <person name="Borodovsky M."/>
            <person name="Bowler C."/>
            <person name="Brownlee C."/>
            <person name="Cock J.M."/>
            <person name="Elias M."/>
            <person name="Gladyshev V.N."/>
            <person name="Groth M."/>
            <person name="Guda C."/>
            <person name="Hadaegh A."/>
            <person name="Iglesias-Rodriguez M.D."/>
            <person name="Jenkins J."/>
            <person name="Jones B.M."/>
            <person name="Lawson T."/>
            <person name="Leese F."/>
            <person name="Lindquist E."/>
            <person name="Lobanov A."/>
            <person name="Lomsadze A."/>
            <person name="Malik S.B."/>
            <person name="Marsh M.E."/>
            <person name="Mackinder L."/>
            <person name="Mock T."/>
            <person name="Mueller-Roeber B."/>
            <person name="Pagarete A."/>
            <person name="Parker M."/>
            <person name="Probert I."/>
            <person name="Quesneville H."/>
            <person name="Raines C."/>
            <person name="Rensing S.A."/>
            <person name="Riano-Pachon D.M."/>
            <person name="Richier S."/>
            <person name="Rokitta S."/>
            <person name="Shiraiwa Y."/>
            <person name="Soanes D.M."/>
            <person name="van der Giezen M."/>
            <person name="Wahlund T.M."/>
            <person name="Williams B."/>
            <person name="Wilson W."/>
            <person name="Wolfe G."/>
            <person name="Wurch L.L."/>
        </authorList>
    </citation>
    <scope>NUCLEOTIDE SEQUENCE</scope>
</reference>
<evidence type="ECO:0000313" key="12">
    <source>
        <dbReference type="Proteomes" id="UP000013827"/>
    </source>
</evidence>
<dbReference type="HOGENOM" id="CLU_033449_2_5_1"/>
<dbReference type="FunFam" id="1.10.1040.10:FF:000004">
    <property type="entry name" value="Glycerol-3-phosphate dehydrogenase [NAD(+)]"/>
    <property type="match status" value="1"/>
</dbReference>
<evidence type="ECO:0000256" key="3">
    <source>
        <dbReference type="ARBA" id="ARBA00023027"/>
    </source>
</evidence>
<dbReference type="GO" id="GO:0046168">
    <property type="term" value="P:glycerol-3-phosphate catabolic process"/>
    <property type="evidence" value="ECO:0007669"/>
    <property type="project" value="UniProtKB-UniRule"/>
</dbReference>
<dbReference type="Gene3D" id="3.40.50.720">
    <property type="entry name" value="NAD(P)-binding Rossmann-like Domain"/>
    <property type="match status" value="1"/>
</dbReference>
<evidence type="ECO:0000256" key="8">
    <source>
        <dbReference type="RuleBase" id="RU361243"/>
    </source>
</evidence>
<dbReference type="PaxDb" id="2903-EOD08592"/>
<protein>
    <recommendedName>
        <fullName evidence="8">Glycerol-3-phosphate dehydrogenase [NAD(+)]</fullName>
        <ecNumber evidence="8">1.1.1.8</ecNumber>
    </recommendedName>
</protein>
<evidence type="ECO:0000256" key="4">
    <source>
        <dbReference type="ARBA" id="ARBA00048683"/>
    </source>
</evidence>
<dbReference type="PANTHER" id="PTHR11728">
    <property type="entry name" value="GLYCEROL-3-PHOSPHATE DEHYDROGENASE"/>
    <property type="match status" value="1"/>
</dbReference>
<dbReference type="GO" id="GO:0005975">
    <property type="term" value="P:carbohydrate metabolic process"/>
    <property type="evidence" value="ECO:0007669"/>
    <property type="project" value="InterPro"/>
</dbReference>
<keyword evidence="12" id="KW-1185">Reference proteome</keyword>
<dbReference type="AlphaFoldDB" id="A0A0D3IBF7"/>
<dbReference type="PRINTS" id="PR00077">
    <property type="entry name" value="GPDHDRGNASE"/>
</dbReference>
<keyword evidence="3 6" id="KW-0520">NAD</keyword>
<comment type="similarity">
    <text evidence="1 7">Belongs to the NAD-dependent glycerol-3-phosphate dehydrogenase family.</text>
</comment>
<dbReference type="Gene3D" id="1.10.1040.10">
    <property type="entry name" value="N-(1-d-carboxylethyl)-l-norvaline Dehydrogenase, domain 2"/>
    <property type="match status" value="1"/>
</dbReference>
<keyword evidence="2 7" id="KW-0560">Oxidoreductase</keyword>
<dbReference type="Proteomes" id="UP000013827">
    <property type="component" value="Unassembled WGS sequence"/>
</dbReference>
<sequence>MPINSKLVHRVCVVGGGSWGTAVAKLVSENTERWPEFEPLVKLWVHDAALAATINEQHENTKYLPGVKMPDAVVAEADLSAALSLATLVIIAVPHEFLHGEIFRKILVGGAANCRVCSLVKGLDVVDGRPALVTERMRRDLLGLDVSVLMGANIAAEVAAGSFCEATLGVRTAEDGPVWQRVFNRPWFRVNVVMDATGVELCAALKPIAAIVRVGLEEMRRFSKLFFPHVRTATFFEACGVAEVVVSAYSGRTRRCAEAFAREVAAGGPAPNWAALELELLGDQKLPAMHRLREVMECVRAQGPRAQARFPLFSAIHAIAFHGAPPSRVLKLPERRIS</sequence>
<feature type="binding site" evidence="6">
    <location>
        <begin position="15"/>
        <end position="20"/>
    </location>
    <ligand>
        <name>NAD(+)</name>
        <dbReference type="ChEBI" id="CHEBI:57540"/>
    </ligand>
</feature>
<dbReference type="SUPFAM" id="SSF48179">
    <property type="entry name" value="6-phosphogluconate dehydrogenase C-terminal domain-like"/>
    <property type="match status" value="1"/>
</dbReference>
<evidence type="ECO:0000259" key="9">
    <source>
        <dbReference type="Pfam" id="PF01210"/>
    </source>
</evidence>
<feature type="binding site" evidence="6">
    <location>
        <position position="252"/>
    </location>
    <ligand>
        <name>NAD(+)</name>
        <dbReference type="ChEBI" id="CHEBI:57540"/>
    </ligand>
</feature>
<dbReference type="InterPro" id="IPR011128">
    <property type="entry name" value="G3P_DH_NAD-dep_N"/>
</dbReference>
<feature type="domain" description="Glycerol-3-phosphate dehydrogenase NAD-dependent C-terminal" evidence="10">
    <location>
        <begin position="209"/>
        <end position="330"/>
    </location>
</feature>
<feature type="binding site" evidence="6">
    <location>
        <position position="97"/>
    </location>
    <ligand>
        <name>NAD(+)</name>
        <dbReference type="ChEBI" id="CHEBI:57540"/>
    </ligand>
</feature>
<dbReference type="GeneID" id="17254722"/>
<reference evidence="11" key="2">
    <citation type="submission" date="2024-10" db="UniProtKB">
        <authorList>
            <consortium name="EnsemblProtists"/>
        </authorList>
    </citation>
    <scope>IDENTIFICATION</scope>
</reference>
<feature type="active site" description="Proton acceptor" evidence="5">
    <location>
        <position position="206"/>
    </location>
</feature>
<feature type="binding site" evidence="6">
    <location>
        <position position="155"/>
    </location>
    <ligand>
        <name>NAD(+)</name>
        <dbReference type="ChEBI" id="CHEBI:57540"/>
    </ligand>
</feature>
<feature type="domain" description="Glycerol-3-phosphate dehydrogenase NAD-dependent N-terminal" evidence="9">
    <location>
        <begin position="11"/>
        <end position="171"/>
    </location>
</feature>
<dbReference type="EnsemblProtists" id="EOD08592">
    <property type="protein sequence ID" value="EOD08592"/>
    <property type="gene ID" value="EMIHUDRAFT_217317"/>
</dbReference>
<dbReference type="EC" id="1.1.1.8" evidence="8"/>
<dbReference type="KEGG" id="ehx:EMIHUDRAFT_217317"/>
<evidence type="ECO:0000256" key="6">
    <source>
        <dbReference type="PIRSR" id="PIRSR000114-3"/>
    </source>
</evidence>
<dbReference type="InterPro" id="IPR008927">
    <property type="entry name" value="6-PGluconate_DH-like_C_sf"/>
</dbReference>
<accession>A0A0D3IBF7</accession>
<dbReference type="SUPFAM" id="SSF51735">
    <property type="entry name" value="NAD(P)-binding Rossmann-fold domains"/>
    <property type="match status" value="1"/>
</dbReference>
<organism evidence="11 12">
    <name type="scientific">Emiliania huxleyi (strain CCMP1516)</name>
    <dbReference type="NCBI Taxonomy" id="280463"/>
    <lineage>
        <taxon>Eukaryota</taxon>
        <taxon>Haptista</taxon>
        <taxon>Haptophyta</taxon>
        <taxon>Prymnesiophyceae</taxon>
        <taxon>Isochrysidales</taxon>
        <taxon>Noelaerhabdaceae</taxon>
        <taxon>Emiliania</taxon>
    </lineage>
</organism>
<dbReference type="InterPro" id="IPR013328">
    <property type="entry name" value="6PGD_dom2"/>
</dbReference>
<dbReference type="InterPro" id="IPR006168">
    <property type="entry name" value="G3P_DH_NAD-dep"/>
</dbReference>
<dbReference type="GO" id="GO:0141152">
    <property type="term" value="F:glycerol-3-phosphate dehydrogenase (NAD+) activity"/>
    <property type="evidence" value="ECO:0007669"/>
    <property type="project" value="UniProtKB-UniRule"/>
</dbReference>
<dbReference type="InterPro" id="IPR006109">
    <property type="entry name" value="G3P_DH_NAD-dep_C"/>
</dbReference>
<name>A0A0D3IBF7_EMIH1</name>
<dbReference type="RefSeq" id="XP_005761021.1">
    <property type="nucleotide sequence ID" value="XM_005760964.1"/>
</dbReference>
<evidence type="ECO:0000256" key="7">
    <source>
        <dbReference type="RuleBase" id="RU000437"/>
    </source>
</evidence>
<dbReference type="GO" id="GO:0005829">
    <property type="term" value="C:cytosol"/>
    <property type="evidence" value="ECO:0007669"/>
    <property type="project" value="TreeGrafter"/>
</dbReference>
<comment type="catalytic activity">
    <reaction evidence="4 8">
        <text>sn-glycerol 3-phosphate + NAD(+) = dihydroxyacetone phosphate + NADH + H(+)</text>
        <dbReference type="Rhea" id="RHEA:11092"/>
        <dbReference type="ChEBI" id="CHEBI:15378"/>
        <dbReference type="ChEBI" id="CHEBI:57540"/>
        <dbReference type="ChEBI" id="CHEBI:57597"/>
        <dbReference type="ChEBI" id="CHEBI:57642"/>
        <dbReference type="ChEBI" id="CHEBI:57945"/>
        <dbReference type="EC" id="1.1.1.8"/>
    </reaction>
</comment>
<dbReference type="eggNOG" id="KOG2711">
    <property type="taxonomic scope" value="Eukaryota"/>
</dbReference>
<dbReference type="GO" id="GO:0051287">
    <property type="term" value="F:NAD binding"/>
    <property type="evidence" value="ECO:0007669"/>
    <property type="project" value="UniProtKB-UniRule"/>
</dbReference>
<feature type="binding site" evidence="6">
    <location>
        <position position="285"/>
    </location>
    <ligand>
        <name>NAD(+)</name>
        <dbReference type="ChEBI" id="CHEBI:57540"/>
    </ligand>
</feature>
<dbReference type="Pfam" id="PF01210">
    <property type="entry name" value="NAD_Gly3P_dh_N"/>
    <property type="match status" value="1"/>
</dbReference>
<proteinExistence type="inferred from homology"/>
<dbReference type="PANTHER" id="PTHR11728:SF8">
    <property type="entry name" value="GLYCEROL-3-PHOSPHATE DEHYDROGENASE [NAD(+)]-RELATED"/>
    <property type="match status" value="1"/>
</dbReference>
<dbReference type="STRING" id="2903.R1BGY9"/>
<evidence type="ECO:0000256" key="5">
    <source>
        <dbReference type="PIRSR" id="PIRSR000114-1"/>
    </source>
</evidence>